<evidence type="ECO:0000256" key="2">
    <source>
        <dbReference type="ARBA" id="ARBA00003002"/>
    </source>
</evidence>
<accession>B8CJR8</accession>
<reference evidence="18 19" key="1">
    <citation type="journal article" date="2008" name="PLoS ONE">
        <title>Environmental adaptation: genomic analysis of the piezotolerant and psychrotolerant deep-sea iron reducing bacterium Shewanella piezotolerans WP3.</title>
        <authorList>
            <person name="Wang F."/>
            <person name="Wang J."/>
            <person name="Jian H."/>
            <person name="Zhang B."/>
            <person name="Li S."/>
            <person name="Wang F."/>
            <person name="Zeng X."/>
            <person name="Gao L."/>
            <person name="Bartlett D.H."/>
            <person name="Yu J."/>
            <person name="Hu S."/>
            <person name="Xiao X."/>
        </authorList>
    </citation>
    <scope>NUCLEOTIDE SEQUENCE [LARGE SCALE GENOMIC DNA]</scope>
    <source>
        <strain evidence="19">WP3 / JCM 13877</strain>
    </source>
</reference>
<dbReference type="KEGG" id="swp:swp_1378"/>
<evidence type="ECO:0000256" key="14">
    <source>
        <dbReference type="ARBA" id="ARBA00023201"/>
    </source>
</evidence>
<dbReference type="GO" id="GO:0036376">
    <property type="term" value="P:sodium ion export across plasma membrane"/>
    <property type="evidence" value="ECO:0007669"/>
    <property type="project" value="InterPro"/>
</dbReference>
<dbReference type="NCBIfam" id="TIGR01195">
    <property type="entry name" value="oadG_fam"/>
    <property type="match status" value="1"/>
</dbReference>
<evidence type="ECO:0000256" key="8">
    <source>
        <dbReference type="ARBA" id="ARBA00022692"/>
    </source>
</evidence>
<dbReference type="GO" id="GO:0015081">
    <property type="term" value="F:sodium ion transmembrane transporter activity"/>
    <property type="evidence" value="ECO:0007669"/>
    <property type="project" value="UniProtKB-UniRule"/>
</dbReference>
<keyword evidence="10 16" id="KW-1133">Transmembrane helix</keyword>
<dbReference type="GO" id="GO:0015451">
    <property type="term" value="F:decarboxylation-driven active transmembrane transporter activity"/>
    <property type="evidence" value="ECO:0007669"/>
    <property type="project" value="UniProtKB-EC"/>
</dbReference>
<evidence type="ECO:0000256" key="10">
    <source>
        <dbReference type="ARBA" id="ARBA00022989"/>
    </source>
</evidence>
<dbReference type="eggNOG" id="COG3630">
    <property type="taxonomic scope" value="Bacteria"/>
</dbReference>
<evidence type="ECO:0000256" key="16">
    <source>
        <dbReference type="HAMAP-Rule" id="MF_00404"/>
    </source>
</evidence>
<proteinExistence type="inferred from homology"/>
<keyword evidence="6 16" id="KW-0813">Transport</keyword>
<evidence type="ECO:0000256" key="7">
    <source>
        <dbReference type="ARBA" id="ARBA00022475"/>
    </source>
</evidence>
<keyword evidence="14 16" id="KW-0739">Sodium transport</keyword>
<sequence>MEAISEQLTDALGIMILGMCLVFVFLSVLILAMKLVAKKYAPEPQEKNCSNALQPIASKPTVSPLMAAVIASAIHQHRQKA</sequence>
<dbReference type="HAMAP" id="MF_00404">
    <property type="entry name" value="OadG"/>
    <property type="match status" value="1"/>
</dbReference>
<organism evidence="18 19">
    <name type="scientific">Shewanella piezotolerans (strain WP3 / JCM 13877)</name>
    <dbReference type="NCBI Taxonomy" id="225849"/>
    <lineage>
        <taxon>Bacteria</taxon>
        <taxon>Pseudomonadati</taxon>
        <taxon>Pseudomonadota</taxon>
        <taxon>Gammaproteobacteria</taxon>
        <taxon>Alteromonadales</taxon>
        <taxon>Shewanellaceae</taxon>
        <taxon>Shewanella</taxon>
    </lineage>
</organism>
<dbReference type="InterPro" id="IPR023424">
    <property type="entry name" value="OadG"/>
</dbReference>
<evidence type="ECO:0000256" key="3">
    <source>
        <dbReference type="ARBA" id="ARBA00004162"/>
    </source>
</evidence>
<comment type="cofactor">
    <cofactor evidence="1 16 17">
        <name>Na(+)</name>
        <dbReference type="ChEBI" id="CHEBI:29101"/>
    </cofactor>
</comment>
<evidence type="ECO:0000256" key="9">
    <source>
        <dbReference type="ARBA" id="ARBA00022967"/>
    </source>
</evidence>
<evidence type="ECO:0000313" key="19">
    <source>
        <dbReference type="Proteomes" id="UP000000753"/>
    </source>
</evidence>
<comment type="catalytic activity">
    <reaction evidence="15 16 17">
        <text>oxaloacetate + 2 Na(+)(in) + H(+) = pyruvate + 2 Na(+)(out) + CO2</text>
        <dbReference type="Rhea" id="RHEA:57724"/>
        <dbReference type="ChEBI" id="CHEBI:15361"/>
        <dbReference type="ChEBI" id="CHEBI:15378"/>
        <dbReference type="ChEBI" id="CHEBI:16452"/>
        <dbReference type="ChEBI" id="CHEBI:16526"/>
        <dbReference type="ChEBI" id="CHEBI:29101"/>
        <dbReference type="EC" id="7.2.4.2"/>
    </reaction>
</comment>
<dbReference type="AlphaFoldDB" id="B8CJR8"/>
<keyword evidence="8 16" id="KW-0812">Transmembrane</keyword>
<dbReference type="InterPro" id="IPR005899">
    <property type="entry name" value="Na_pump_deCOase"/>
</dbReference>
<dbReference type="RefSeq" id="WP_020911543.1">
    <property type="nucleotide sequence ID" value="NC_011566.1"/>
</dbReference>
<keyword evidence="7 16" id="KW-1003">Cell membrane</keyword>
<dbReference type="EMBL" id="CP000472">
    <property type="protein sequence ID" value="ACJ28165.1"/>
    <property type="molecule type" value="Genomic_DNA"/>
</dbReference>
<comment type="subunit">
    <text evidence="5 16">Heterotrimer of an alpha, a beta and a gamma subunit.</text>
</comment>
<keyword evidence="11 16" id="KW-0915">Sodium</keyword>
<evidence type="ECO:0000256" key="13">
    <source>
        <dbReference type="ARBA" id="ARBA00023136"/>
    </source>
</evidence>
<evidence type="ECO:0000256" key="17">
    <source>
        <dbReference type="RuleBase" id="RU004278"/>
    </source>
</evidence>
<keyword evidence="13 16" id="KW-0472">Membrane</keyword>
<comment type="similarity">
    <text evidence="4 16 17">Belongs to the OadG family.</text>
</comment>
<keyword evidence="12 16" id="KW-0406">Ion transport</keyword>
<evidence type="ECO:0000256" key="1">
    <source>
        <dbReference type="ARBA" id="ARBA00001959"/>
    </source>
</evidence>
<evidence type="ECO:0000256" key="15">
    <source>
        <dbReference type="ARBA" id="ARBA00048176"/>
    </source>
</evidence>
<comment type="subcellular location">
    <subcellularLocation>
        <location evidence="3 16 17">Cell membrane</location>
        <topology evidence="3 16 17">Single-pass membrane protein</topology>
    </subcellularLocation>
</comment>
<evidence type="ECO:0000256" key="6">
    <source>
        <dbReference type="ARBA" id="ARBA00022448"/>
    </source>
</evidence>
<gene>
    <name evidence="16" type="primary">oadG</name>
    <name evidence="18" type="ordered locus">swp_1378</name>
</gene>
<evidence type="ECO:0000256" key="5">
    <source>
        <dbReference type="ARBA" id="ARBA00011869"/>
    </source>
</evidence>
<evidence type="ECO:0000256" key="11">
    <source>
        <dbReference type="ARBA" id="ARBA00023053"/>
    </source>
</evidence>
<keyword evidence="19" id="KW-1185">Reference proteome</keyword>
<dbReference type="GO" id="GO:0008948">
    <property type="term" value="F:oxaloacetate decarboxylase activity"/>
    <property type="evidence" value="ECO:0007669"/>
    <property type="project" value="UniProtKB-UniRule"/>
</dbReference>
<dbReference type="Pfam" id="PF04277">
    <property type="entry name" value="OAD_gamma"/>
    <property type="match status" value="1"/>
</dbReference>
<keyword evidence="9 16" id="KW-1278">Translocase</keyword>
<evidence type="ECO:0000313" key="18">
    <source>
        <dbReference type="EMBL" id="ACJ28165.1"/>
    </source>
</evidence>
<feature type="transmembrane region" description="Helical" evidence="16 17">
    <location>
        <begin position="12"/>
        <end position="37"/>
    </location>
</feature>
<protein>
    <recommendedName>
        <fullName evidence="16">Probable oxaloacetate decarboxylase gamma chain</fullName>
        <ecNumber evidence="16">7.2.4.2</ecNumber>
    </recommendedName>
</protein>
<dbReference type="GO" id="GO:0005886">
    <property type="term" value="C:plasma membrane"/>
    <property type="evidence" value="ECO:0007669"/>
    <property type="project" value="UniProtKB-SubCell"/>
</dbReference>
<comment type="function">
    <text evidence="2 16 17">Catalyzes the decarboxylation of oxaloacetate coupled to Na(+) translocation.</text>
</comment>
<dbReference type="HOGENOM" id="CLU_168750_2_0_6"/>
<evidence type="ECO:0000256" key="4">
    <source>
        <dbReference type="ARBA" id="ARBA00005844"/>
    </source>
</evidence>
<dbReference type="STRING" id="225849.swp_1378"/>
<dbReference type="Proteomes" id="UP000000753">
    <property type="component" value="Chromosome"/>
</dbReference>
<name>B8CJR8_SHEPW</name>
<dbReference type="EC" id="7.2.4.2" evidence="16"/>
<evidence type="ECO:0000256" key="12">
    <source>
        <dbReference type="ARBA" id="ARBA00023065"/>
    </source>
</evidence>
<dbReference type="OrthoDB" id="6215597at2"/>